<reference evidence="1 2" key="1">
    <citation type="submission" date="2019-02" db="EMBL/GenBank/DDBJ databases">
        <title>Deep-cultivation of Planctomycetes and their phenomic and genomic characterization uncovers novel biology.</title>
        <authorList>
            <person name="Wiegand S."/>
            <person name="Jogler M."/>
            <person name="Boedeker C."/>
            <person name="Pinto D."/>
            <person name="Vollmers J."/>
            <person name="Rivas-Marin E."/>
            <person name="Kohn T."/>
            <person name="Peeters S.H."/>
            <person name="Heuer A."/>
            <person name="Rast P."/>
            <person name="Oberbeckmann S."/>
            <person name="Bunk B."/>
            <person name="Jeske O."/>
            <person name="Meyerdierks A."/>
            <person name="Storesund J.E."/>
            <person name="Kallscheuer N."/>
            <person name="Luecker S."/>
            <person name="Lage O.M."/>
            <person name="Pohl T."/>
            <person name="Merkel B.J."/>
            <person name="Hornburger P."/>
            <person name="Mueller R.-W."/>
            <person name="Bruemmer F."/>
            <person name="Labrenz M."/>
            <person name="Spormann A.M."/>
            <person name="Op den Camp H."/>
            <person name="Overmann J."/>
            <person name="Amann R."/>
            <person name="Jetten M.S.M."/>
            <person name="Mascher T."/>
            <person name="Medema M.H."/>
            <person name="Devos D.P."/>
            <person name="Kaster A.-K."/>
            <person name="Ovreas L."/>
            <person name="Rohde M."/>
            <person name="Galperin M.Y."/>
            <person name="Jogler C."/>
        </authorList>
    </citation>
    <scope>NUCLEOTIDE SEQUENCE [LARGE SCALE GENOMIC DNA]</scope>
    <source>
        <strain evidence="1 2">SV_7m_r</strain>
    </source>
</reference>
<dbReference type="AlphaFoldDB" id="A0A517SVU4"/>
<protein>
    <submittedName>
        <fullName evidence="1">Uncharacterized protein</fullName>
    </submittedName>
</protein>
<sequence length="851" mass="91664">MIGKRTAFTILEVLVALAVALFLMLGLARAYKLINARISERQSELKLSSELRDIAVRLRNELQQATSTMNPPADANAAEGYLTYYEGAFTSATTTLGSNENPAPIDKSFFRDSRFGDIDDYLAFTARSSKDSPFVGFIPYGVLAARRLANNQLTAAERAAYTHADATRLVPFYSNEAEIVYWASPRFQRDPGDGTLLYGGATPSTTRPLPIDRNADYLPDRIDLHRRVLLIRPDLNMTVDEMTLVNTNYGLAGFANTTPDLARVKMLPFLTRNSGGDLTLVPLSGFVTGQGNHQFNPTQTVNAPADNVPRLNAPGPWQSPAAEATSNAPSWLVGLARVQQFMDLSLHRVTDNWSVDDTTGVTGVNYGQPTEYLACNDLGGLTRPENRFAHVRVPSLITDGAAGASTMPVLALCPPHAYLHSRFTSAPLPPADSTLGDSIQGPPWPATFPAQANDPRLDLGVGDVDFINPYGRFTLMGFLRPEFGLADRVSDQGAGLRAAGEPVAISNRGGSDIIATDVVGFDIRIYDENAPKFIWVGAPAAGNPAPGASGVDDDGDGVTDFIGPGIPDPEELGAPDTDDEAITIDSLRITDALINNGTRTANGEYIFGGAQSPFYVVDRGDFVDLNYMRLAGGPMRGLIHRDLVSGTQLPNGNLAVFSSPYSGVQLPLRTDPITGNTFVPYPEKWMDSGRFIFRGGSGSATLSSFMQPVYDTWTNSYQSDDFNQEGWDAAQNLFVRGPLTAGGPPFILSGVYQQRRVAQNNAATAPSKTVVDSDFALNLSAVIWGNQLPSIGNTGRFEGSSAGVLPVNGVSTKPFVPPAPIEEPLRALKITIRVNDFGENAIRQQTVIQEF</sequence>
<keyword evidence="2" id="KW-1185">Reference proteome</keyword>
<dbReference type="EMBL" id="CP036272">
    <property type="protein sequence ID" value="QDT60245.1"/>
    <property type="molecule type" value="Genomic_DNA"/>
</dbReference>
<gene>
    <name evidence="1" type="ORF">SV7mr_27650</name>
</gene>
<name>A0A517SVU4_9BACT</name>
<accession>A0A517SVU4</accession>
<evidence type="ECO:0000313" key="2">
    <source>
        <dbReference type="Proteomes" id="UP000315003"/>
    </source>
</evidence>
<dbReference type="OrthoDB" id="231157at2"/>
<evidence type="ECO:0000313" key="1">
    <source>
        <dbReference type="EMBL" id="QDT60245.1"/>
    </source>
</evidence>
<dbReference type="RefSeq" id="WP_145272623.1">
    <property type="nucleotide sequence ID" value="NZ_CP036272.1"/>
</dbReference>
<proteinExistence type="predicted"/>
<dbReference type="Proteomes" id="UP000315003">
    <property type="component" value="Chromosome"/>
</dbReference>
<organism evidence="1 2">
    <name type="scientific">Stieleria bergensis</name>
    <dbReference type="NCBI Taxonomy" id="2528025"/>
    <lineage>
        <taxon>Bacteria</taxon>
        <taxon>Pseudomonadati</taxon>
        <taxon>Planctomycetota</taxon>
        <taxon>Planctomycetia</taxon>
        <taxon>Pirellulales</taxon>
        <taxon>Pirellulaceae</taxon>
        <taxon>Stieleria</taxon>
    </lineage>
</organism>